<feature type="region of interest" description="Disordered" evidence="1">
    <location>
        <begin position="1"/>
        <end position="30"/>
    </location>
</feature>
<dbReference type="Proteomes" id="UP000242791">
    <property type="component" value="Unassembled WGS sequence"/>
</dbReference>
<dbReference type="EMBL" id="LGTZ01002224">
    <property type="protein sequence ID" value="OJD17031.1"/>
    <property type="molecule type" value="Genomic_DNA"/>
</dbReference>
<evidence type="ECO:0000313" key="3">
    <source>
        <dbReference type="Proteomes" id="UP000242791"/>
    </source>
</evidence>
<feature type="non-terminal residue" evidence="2">
    <location>
        <position position="1"/>
    </location>
</feature>
<proteinExistence type="predicted"/>
<evidence type="ECO:0000313" key="2">
    <source>
        <dbReference type="EMBL" id="OJD17031.1"/>
    </source>
</evidence>
<accession>A0A1J9QLG6</accession>
<evidence type="ECO:0000256" key="1">
    <source>
        <dbReference type="SAM" id="MobiDB-lite"/>
    </source>
</evidence>
<dbReference type="VEuPathDB" id="FungiDB:ACJ73_08832"/>
<dbReference type="AlphaFoldDB" id="A0A1J9QLG6"/>
<reference evidence="2 3" key="1">
    <citation type="submission" date="2015-08" db="EMBL/GenBank/DDBJ databases">
        <title>Emmonsia species relationships and genome sequence.</title>
        <authorList>
            <person name="Cuomo C.A."/>
            <person name="Schwartz I.S."/>
            <person name="Kenyon C."/>
            <person name="De Hoog G.S."/>
            <person name="Govender N.P."/>
            <person name="Botha A."/>
            <person name="Moreno L."/>
            <person name="De Vries M."/>
            <person name="Munoz J.F."/>
            <person name="Stielow J.B."/>
        </authorList>
    </citation>
    <scope>NUCLEOTIDE SEQUENCE [LARGE SCALE GENOMIC DNA]</scope>
    <source>
        <strain evidence="2 3">EI222</strain>
    </source>
</reference>
<name>A0A1J9QLG6_9EURO</name>
<keyword evidence="3" id="KW-1185">Reference proteome</keyword>
<gene>
    <name evidence="2" type="ORF">ACJ73_08832</name>
</gene>
<organism evidence="2 3">
    <name type="scientific">Blastomyces percursus</name>
    <dbReference type="NCBI Taxonomy" id="1658174"/>
    <lineage>
        <taxon>Eukaryota</taxon>
        <taxon>Fungi</taxon>
        <taxon>Dikarya</taxon>
        <taxon>Ascomycota</taxon>
        <taxon>Pezizomycotina</taxon>
        <taxon>Eurotiomycetes</taxon>
        <taxon>Eurotiomycetidae</taxon>
        <taxon>Onygenales</taxon>
        <taxon>Ajellomycetaceae</taxon>
        <taxon>Blastomyces</taxon>
    </lineage>
</organism>
<protein>
    <submittedName>
        <fullName evidence="2">Uncharacterized protein</fullName>
    </submittedName>
</protein>
<comment type="caution">
    <text evidence="2">The sequence shown here is derived from an EMBL/GenBank/DDBJ whole genome shotgun (WGS) entry which is preliminary data.</text>
</comment>
<sequence>VRIADQSRPSPVGGDSEAAPQPPTPSRSNLSNFARRFQVWKAREPWTNRIRILQGERERAAHDGCAHMQLQPRLRGLLAISVLCLRSLSHHPCIAAWRTQHGHALPDANAPMRLQLARVHIPGVSCWG</sequence>
<dbReference type="OrthoDB" id="10616596at2759"/>